<dbReference type="InterPro" id="IPR036047">
    <property type="entry name" value="F-box-like_dom_sf"/>
</dbReference>
<dbReference type="EMBL" id="CP144749">
    <property type="protein sequence ID" value="WVZ74326.1"/>
    <property type="molecule type" value="Genomic_DNA"/>
</dbReference>
<keyword evidence="2" id="KW-0175">Coiled coil</keyword>
<dbReference type="Gene3D" id="1.20.1280.50">
    <property type="match status" value="1"/>
</dbReference>
<feature type="coiled-coil region" evidence="2">
    <location>
        <begin position="916"/>
        <end position="965"/>
    </location>
</feature>
<keyword evidence="6" id="KW-1185">Reference proteome</keyword>
<dbReference type="PANTHER" id="PTHR13318:SF74">
    <property type="entry name" value="OS02G0658500 PROTEIN"/>
    <property type="match status" value="1"/>
</dbReference>
<feature type="region of interest" description="Disordered" evidence="3">
    <location>
        <begin position="752"/>
        <end position="771"/>
    </location>
</feature>
<reference evidence="5 6" key="1">
    <citation type="submission" date="2024-02" db="EMBL/GenBank/DDBJ databases">
        <title>High-quality chromosome-scale genome assembly of Pensacola bahiagrass (Paspalum notatum Flugge var. saurae).</title>
        <authorList>
            <person name="Vega J.M."/>
            <person name="Podio M."/>
            <person name="Orjuela J."/>
            <person name="Siena L.A."/>
            <person name="Pessino S.C."/>
            <person name="Combes M.C."/>
            <person name="Mariac C."/>
            <person name="Albertini E."/>
            <person name="Pupilli F."/>
            <person name="Ortiz J.P.A."/>
            <person name="Leblanc O."/>
        </authorList>
    </citation>
    <scope>NUCLEOTIDE SEQUENCE [LARGE SCALE GENOMIC DNA]</scope>
    <source>
        <strain evidence="5">R1</strain>
        <tissue evidence="5">Leaf</tissue>
    </source>
</reference>
<evidence type="ECO:0000313" key="5">
    <source>
        <dbReference type="EMBL" id="WVZ74326.1"/>
    </source>
</evidence>
<feature type="compositionally biased region" description="Basic residues" evidence="3">
    <location>
        <begin position="575"/>
        <end position="590"/>
    </location>
</feature>
<evidence type="ECO:0000259" key="4">
    <source>
        <dbReference type="PROSITE" id="PS50181"/>
    </source>
</evidence>
<evidence type="ECO:0000256" key="2">
    <source>
        <dbReference type="SAM" id="Coils"/>
    </source>
</evidence>
<evidence type="ECO:0000256" key="3">
    <source>
        <dbReference type="SAM" id="MobiDB-lite"/>
    </source>
</evidence>
<dbReference type="SUPFAM" id="SSF81383">
    <property type="entry name" value="F-box domain"/>
    <property type="match status" value="1"/>
</dbReference>
<feature type="region of interest" description="Disordered" evidence="3">
    <location>
        <begin position="516"/>
        <end position="671"/>
    </location>
</feature>
<dbReference type="Proteomes" id="UP001341281">
    <property type="component" value="Chromosome 05"/>
</dbReference>
<dbReference type="Pfam" id="PF03763">
    <property type="entry name" value="Remorin_C"/>
    <property type="match status" value="1"/>
</dbReference>
<accession>A0AAQ3TJQ1</accession>
<dbReference type="Pfam" id="PF12937">
    <property type="entry name" value="F-box-like"/>
    <property type="match status" value="1"/>
</dbReference>
<dbReference type="PANTHER" id="PTHR13318">
    <property type="entry name" value="PARTNER OF PAIRED, ISOFORM B-RELATED"/>
    <property type="match status" value="1"/>
</dbReference>
<comment type="similarity">
    <text evidence="1">Belongs to the remorin family.</text>
</comment>
<sequence>MPEPYGHCLGDLGLGQRQLLKGWADDLWRVGDRPGVRARSAMAAAAPPTEPDSTLALPDALLLRVLACLPEPHLTGAASLVCRRWTRLAGRLRRRLAVRDWAFVAHRLPYRFPDLADLDLFPASIAAPTAAAAASPLLTCAAVSLTLDTSADPPLGACRFVDDDALDRGLAAVAASFPNLRRLSATAAAESGGLMAIAGGCPTLQELELHRCTDLALRPVSAFAHLQILRIVAASPALYGAAQGGGVTDIGLTILAHGCKRLVKLELLGCEGSYDGIAAVGRCCAMLEELTISDHRMDGGWLAALAFCGNLKTLRMQGCSRIDDDPGPAEHLGACLTLESLQLHRCQLRDRRALHALFLVCEGAREIQVQNCWGLDDDMFALAGLCRRVKFLSLEGCSLLTTRGLESVITSWSDLQSLEVVSCNKIKDEEITPALSELFSNLKELKWRPDNKSLLAASLVGTGMGKKGRVFFKRQILPAHQRIKGKVLNYSAGHFFSASLSCSRLQNTRYRRRAPPVSVERLMARPNSQKAQPWKPTNIRDTPTRPPPSVVSSQGNQRHKHQHTRARALSATNQTKKKGVARSRAKKPRRWPPPLQPSRTASPPAGAPTCAARPISPRSPSRCPASASPPPLPASRRAPLPARSEASRGAPCYAADAEPDAEEPEAEASVGRSTQMLLAMAAMGGRGGQYGRRPASSYGSCAAWSAGSLTKHRPASPSPICSPVSSHGGGGDDREPHGGGDASSFVTPRMEEEQGALPTRADFMKPSATPRNIRLQTPRRVEGANQVPHRFIHKATPARLMSRARSRNFRQRVGTIDAINEWRLPKVSEGDDEEGDQKDWQADTVSSRISSARDWNFESDGAFEGSNQSDRAFGDSDGENCPVPVQRMERRLPHSVLKPQGNFVHAKLVAWKDAQVAKLIEKLKRKESDIDDWQRAKIAKARQNMRNTELKLEKKRAEAGEKMQKAIKHVQRKADKKKVKEQAATAKQIAGVERALVKMSRTGKLPWSLAFL</sequence>
<dbReference type="SUPFAM" id="SSF52047">
    <property type="entry name" value="RNI-like"/>
    <property type="match status" value="1"/>
</dbReference>
<evidence type="ECO:0000313" key="6">
    <source>
        <dbReference type="Proteomes" id="UP001341281"/>
    </source>
</evidence>
<protein>
    <recommendedName>
        <fullName evidence="4">F-box domain-containing protein</fullName>
    </recommendedName>
</protein>
<name>A0AAQ3TJQ1_PASNO</name>
<feature type="domain" description="F-box" evidence="4">
    <location>
        <begin position="51"/>
        <end position="96"/>
    </location>
</feature>
<feature type="compositionally biased region" description="Basic residues" evidence="3">
    <location>
        <begin position="557"/>
        <end position="566"/>
    </location>
</feature>
<proteinExistence type="inferred from homology"/>
<dbReference type="InterPro" id="IPR001810">
    <property type="entry name" value="F-box_dom"/>
</dbReference>
<dbReference type="PROSITE" id="PS50181">
    <property type="entry name" value="FBOX"/>
    <property type="match status" value="1"/>
</dbReference>
<dbReference type="GO" id="GO:0019005">
    <property type="term" value="C:SCF ubiquitin ligase complex"/>
    <property type="evidence" value="ECO:0007669"/>
    <property type="project" value="TreeGrafter"/>
</dbReference>
<dbReference type="FunFam" id="3.80.10.10:FF:001402">
    <property type="entry name" value="Leucine Rich Repeat family protein"/>
    <property type="match status" value="1"/>
</dbReference>
<dbReference type="InterPro" id="IPR032675">
    <property type="entry name" value="LRR_dom_sf"/>
</dbReference>
<dbReference type="AlphaFoldDB" id="A0AAQ3TJQ1"/>
<feature type="region of interest" description="Disordered" evidence="3">
    <location>
        <begin position="709"/>
        <end position="745"/>
    </location>
</feature>
<organism evidence="5 6">
    <name type="scientific">Paspalum notatum var. saurae</name>
    <dbReference type="NCBI Taxonomy" id="547442"/>
    <lineage>
        <taxon>Eukaryota</taxon>
        <taxon>Viridiplantae</taxon>
        <taxon>Streptophyta</taxon>
        <taxon>Embryophyta</taxon>
        <taxon>Tracheophyta</taxon>
        <taxon>Spermatophyta</taxon>
        <taxon>Magnoliopsida</taxon>
        <taxon>Liliopsida</taxon>
        <taxon>Poales</taxon>
        <taxon>Poaceae</taxon>
        <taxon>PACMAD clade</taxon>
        <taxon>Panicoideae</taxon>
        <taxon>Andropogonodae</taxon>
        <taxon>Paspaleae</taxon>
        <taxon>Paspalinae</taxon>
        <taxon>Paspalum</taxon>
    </lineage>
</organism>
<feature type="compositionally biased region" description="Low complexity" evidence="3">
    <location>
        <begin position="611"/>
        <end position="626"/>
    </location>
</feature>
<feature type="compositionally biased region" description="Acidic residues" evidence="3">
    <location>
        <begin position="657"/>
        <end position="666"/>
    </location>
</feature>
<dbReference type="Gene3D" id="3.80.10.10">
    <property type="entry name" value="Ribonuclease Inhibitor"/>
    <property type="match status" value="3"/>
</dbReference>
<feature type="compositionally biased region" description="Low complexity" evidence="3">
    <location>
        <begin position="634"/>
        <end position="648"/>
    </location>
</feature>
<dbReference type="InterPro" id="IPR005516">
    <property type="entry name" value="Remorin_C"/>
</dbReference>
<feature type="region of interest" description="Disordered" evidence="3">
    <location>
        <begin position="858"/>
        <end position="877"/>
    </location>
</feature>
<gene>
    <name evidence="5" type="ORF">U9M48_022524</name>
</gene>
<evidence type="ECO:0000256" key="1">
    <source>
        <dbReference type="ARBA" id="ARBA00005711"/>
    </source>
</evidence>
<dbReference type="GO" id="GO:0031146">
    <property type="term" value="P:SCF-dependent proteasomal ubiquitin-dependent protein catabolic process"/>
    <property type="evidence" value="ECO:0007669"/>
    <property type="project" value="TreeGrafter"/>
</dbReference>